<proteinExistence type="predicted"/>
<reference evidence="1 2" key="1">
    <citation type="submission" date="2023-09" db="EMBL/GenBank/DDBJ databases">
        <authorList>
            <person name="Wang M."/>
        </authorList>
    </citation>
    <scope>NUCLEOTIDE SEQUENCE [LARGE SCALE GENOMIC DNA]</scope>
    <source>
        <strain evidence="1">GT-2023</strain>
        <tissue evidence="1">Liver</tissue>
    </source>
</reference>
<sequence length="134" mass="15681">MRRETLLKQSFKQSHIDSIWTDLKPYLENLLVENEQLLEKINMSYSLELERKSKLLNTRPKNAKVATVCEEEQKVDAMHHMEVKSLSPTDYRLLNEETHPDQHPIPQIQKILENLGGTHGSQYWTKEKPTIEAS</sequence>
<evidence type="ECO:0000313" key="2">
    <source>
        <dbReference type="Proteomes" id="UP001558613"/>
    </source>
</evidence>
<gene>
    <name evidence="1" type="ORF">QQF64_004495</name>
</gene>
<name>A0ABR3MGD4_9TELE</name>
<accession>A0ABR3MGD4</accession>
<protein>
    <submittedName>
        <fullName evidence="1">Uncharacterized protein</fullName>
    </submittedName>
</protein>
<dbReference type="Proteomes" id="UP001558613">
    <property type="component" value="Unassembled WGS sequence"/>
</dbReference>
<comment type="caution">
    <text evidence="1">The sequence shown here is derived from an EMBL/GenBank/DDBJ whole genome shotgun (WGS) entry which is preliminary data.</text>
</comment>
<dbReference type="EMBL" id="JAYMGO010000012">
    <property type="protein sequence ID" value="KAL1264140.1"/>
    <property type="molecule type" value="Genomic_DNA"/>
</dbReference>
<keyword evidence="2" id="KW-1185">Reference proteome</keyword>
<organism evidence="1 2">
    <name type="scientific">Cirrhinus molitorella</name>
    <name type="common">mud carp</name>
    <dbReference type="NCBI Taxonomy" id="172907"/>
    <lineage>
        <taxon>Eukaryota</taxon>
        <taxon>Metazoa</taxon>
        <taxon>Chordata</taxon>
        <taxon>Craniata</taxon>
        <taxon>Vertebrata</taxon>
        <taxon>Euteleostomi</taxon>
        <taxon>Actinopterygii</taxon>
        <taxon>Neopterygii</taxon>
        <taxon>Teleostei</taxon>
        <taxon>Ostariophysi</taxon>
        <taxon>Cypriniformes</taxon>
        <taxon>Cyprinidae</taxon>
        <taxon>Labeoninae</taxon>
        <taxon>Labeonini</taxon>
        <taxon>Cirrhinus</taxon>
    </lineage>
</organism>
<evidence type="ECO:0000313" key="1">
    <source>
        <dbReference type="EMBL" id="KAL1264140.1"/>
    </source>
</evidence>